<keyword evidence="3 6" id="KW-0812">Transmembrane</keyword>
<protein>
    <submittedName>
        <fullName evidence="8">Integral membrane protein</fullName>
    </submittedName>
</protein>
<evidence type="ECO:0000256" key="6">
    <source>
        <dbReference type="SAM" id="Phobius"/>
    </source>
</evidence>
<name>A0A3N4UX69_9RHOB</name>
<organism evidence="8 9">
    <name type="scientific">Pacificibacter maritimus</name>
    <dbReference type="NCBI Taxonomy" id="762213"/>
    <lineage>
        <taxon>Bacteria</taxon>
        <taxon>Pseudomonadati</taxon>
        <taxon>Pseudomonadota</taxon>
        <taxon>Alphaproteobacteria</taxon>
        <taxon>Rhodobacterales</taxon>
        <taxon>Roseobacteraceae</taxon>
        <taxon>Pacificibacter</taxon>
    </lineage>
</organism>
<gene>
    <name evidence="8" type="ORF">EDD53_1329</name>
</gene>
<comment type="caution">
    <text evidence="8">The sequence shown here is derived from an EMBL/GenBank/DDBJ whole genome shotgun (WGS) entry which is preliminary data.</text>
</comment>
<reference evidence="8 9" key="1">
    <citation type="submission" date="2018-11" db="EMBL/GenBank/DDBJ databases">
        <title>Genomic Encyclopedia of Type Strains, Phase IV (KMG-IV): sequencing the most valuable type-strain genomes for metagenomic binning, comparative biology and taxonomic classification.</title>
        <authorList>
            <person name="Goeker M."/>
        </authorList>
    </citation>
    <scope>NUCLEOTIDE SEQUENCE [LARGE SCALE GENOMIC DNA]</scope>
    <source>
        <strain evidence="8 9">DSM 104731</strain>
    </source>
</reference>
<feature type="domain" description="DUF3817" evidence="7">
    <location>
        <begin position="7"/>
        <end position="88"/>
    </location>
</feature>
<evidence type="ECO:0000256" key="5">
    <source>
        <dbReference type="ARBA" id="ARBA00023136"/>
    </source>
</evidence>
<evidence type="ECO:0000313" key="8">
    <source>
        <dbReference type="EMBL" id="RPE72181.1"/>
    </source>
</evidence>
<dbReference type="EMBL" id="RKQK01000001">
    <property type="protein sequence ID" value="RPE72181.1"/>
    <property type="molecule type" value="Genomic_DNA"/>
</dbReference>
<evidence type="ECO:0000256" key="3">
    <source>
        <dbReference type="ARBA" id="ARBA00022692"/>
    </source>
</evidence>
<evidence type="ECO:0000256" key="4">
    <source>
        <dbReference type="ARBA" id="ARBA00022989"/>
    </source>
</evidence>
<dbReference type="AlphaFoldDB" id="A0A3N4UX69"/>
<proteinExistence type="predicted"/>
<dbReference type="NCBIfam" id="TIGR03954">
    <property type="entry name" value="integ_memb_HG"/>
    <property type="match status" value="1"/>
</dbReference>
<evidence type="ECO:0000256" key="2">
    <source>
        <dbReference type="ARBA" id="ARBA00022475"/>
    </source>
</evidence>
<dbReference type="OrthoDB" id="1121311at2"/>
<accession>A0A3N4UX69</accession>
<feature type="transmembrane region" description="Helical" evidence="6">
    <location>
        <begin position="12"/>
        <end position="29"/>
    </location>
</feature>
<dbReference type="GO" id="GO:0005886">
    <property type="term" value="C:plasma membrane"/>
    <property type="evidence" value="ECO:0007669"/>
    <property type="project" value="UniProtKB-SubCell"/>
</dbReference>
<evidence type="ECO:0000313" key="9">
    <source>
        <dbReference type="Proteomes" id="UP000269689"/>
    </source>
</evidence>
<keyword evidence="4 6" id="KW-1133">Transmembrane helix</keyword>
<dbReference type="Proteomes" id="UP000269689">
    <property type="component" value="Unassembled WGS sequence"/>
</dbReference>
<sequence length="100" mass="11153">MIGLMRAATFEALTLLAMFCVAMPLKYLADVPQLVSAMGPIHGCAFMICLWFTIRSWAEGLIDGRGAARLFVGAFIPFGGLINKRWLHQKMKENNVLRSH</sequence>
<evidence type="ECO:0000259" key="7">
    <source>
        <dbReference type="Pfam" id="PF12823"/>
    </source>
</evidence>
<dbReference type="Pfam" id="PF12823">
    <property type="entry name" value="DUF3817"/>
    <property type="match status" value="1"/>
</dbReference>
<dbReference type="PANTHER" id="PTHR40077:SF2">
    <property type="entry name" value="MEMBRANE PROTEIN"/>
    <property type="match status" value="1"/>
</dbReference>
<feature type="transmembrane region" description="Helical" evidence="6">
    <location>
        <begin position="66"/>
        <end position="82"/>
    </location>
</feature>
<evidence type="ECO:0000256" key="1">
    <source>
        <dbReference type="ARBA" id="ARBA00004651"/>
    </source>
</evidence>
<keyword evidence="2" id="KW-1003">Cell membrane</keyword>
<keyword evidence="5 6" id="KW-0472">Membrane</keyword>
<dbReference type="PANTHER" id="PTHR40077">
    <property type="entry name" value="MEMBRANE PROTEIN-RELATED"/>
    <property type="match status" value="1"/>
</dbReference>
<keyword evidence="9" id="KW-1185">Reference proteome</keyword>
<feature type="transmembrane region" description="Helical" evidence="6">
    <location>
        <begin position="35"/>
        <end position="54"/>
    </location>
</feature>
<dbReference type="InterPro" id="IPR023845">
    <property type="entry name" value="DUF3817_TM"/>
</dbReference>
<comment type="subcellular location">
    <subcellularLocation>
        <location evidence="1">Cell membrane</location>
        <topology evidence="1">Multi-pass membrane protein</topology>
    </subcellularLocation>
</comment>